<protein>
    <recommendedName>
        <fullName evidence="3">AAA+ ATPase domain-containing protein</fullName>
    </recommendedName>
</protein>
<evidence type="ECO:0000313" key="1">
    <source>
        <dbReference type="EMBL" id="QEH37003.1"/>
    </source>
</evidence>
<dbReference type="SUPFAM" id="SSF52540">
    <property type="entry name" value="P-loop containing nucleoside triphosphate hydrolases"/>
    <property type="match status" value="1"/>
</dbReference>
<keyword evidence="2" id="KW-1185">Reference proteome</keyword>
<accession>A0A5B9W904</accession>
<gene>
    <name evidence="1" type="ORF">OJF2_55880</name>
</gene>
<name>A0A5B9W904_9BACT</name>
<reference evidence="1 2" key="1">
    <citation type="submission" date="2019-08" db="EMBL/GenBank/DDBJ databases">
        <title>Deep-cultivation of Planctomycetes and their phenomic and genomic characterization uncovers novel biology.</title>
        <authorList>
            <person name="Wiegand S."/>
            <person name="Jogler M."/>
            <person name="Boedeker C."/>
            <person name="Pinto D."/>
            <person name="Vollmers J."/>
            <person name="Rivas-Marin E."/>
            <person name="Kohn T."/>
            <person name="Peeters S.H."/>
            <person name="Heuer A."/>
            <person name="Rast P."/>
            <person name="Oberbeckmann S."/>
            <person name="Bunk B."/>
            <person name="Jeske O."/>
            <person name="Meyerdierks A."/>
            <person name="Storesund J.E."/>
            <person name="Kallscheuer N."/>
            <person name="Luecker S."/>
            <person name="Lage O.M."/>
            <person name="Pohl T."/>
            <person name="Merkel B.J."/>
            <person name="Hornburger P."/>
            <person name="Mueller R.-W."/>
            <person name="Bruemmer F."/>
            <person name="Labrenz M."/>
            <person name="Spormann A.M."/>
            <person name="Op den Camp H."/>
            <person name="Overmann J."/>
            <person name="Amann R."/>
            <person name="Jetten M.S.M."/>
            <person name="Mascher T."/>
            <person name="Medema M.H."/>
            <person name="Devos D.P."/>
            <person name="Kaster A.-K."/>
            <person name="Ovreas L."/>
            <person name="Rohde M."/>
            <person name="Galperin M.Y."/>
            <person name="Jogler C."/>
        </authorList>
    </citation>
    <scope>NUCLEOTIDE SEQUENCE [LARGE SCALE GENOMIC DNA]</scope>
    <source>
        <strain evidence="1 2">OJF2</strain>
    </source>
</reference>
<sequence>MRLAAPSVLPPLSGLDARDAGEAFVPRGISTFEEAGLETALLEGLVLKFLFNTGQSSGRRIAAELGLPFGPFPEYLRQLKNAQILTYANTVTAGDFVYSLTDVGRARARSYLDECSYVGTAPVPFDDYLDSVAAQTIVNEHPKEDDLRRAFEDLLISEQTFGMLGPAINSGRGLFLYGFPGNGKTSIAERITLCFGTSVWIPRVLCIEGQLVKLFDPANHEEMPRRSAGGLLDSSDYDRRWVHIKRPTIVAGGELRMEDLEIRFDPITKLSEAPLQLKSNLGSFLIDDFGRQRMQPVELLNRWIVPLEKRYDFLSLANGKKVRVPFDQLIIFSTNLEPRQLVDEAFLRRIPYKIHAVDPTEAEFRQMIHIFAPRLGFEAVDADAVDYLINAHYRRAKRPFRCCQPRDLLLQVRNYCVYNDLPLVMKPEYFDFAVKNYFTVM</sequence>
<dbReference type="Gene3D" id="3.40.50.300">
    <property type="entry name" value="P-loop containing nucleotide triphosphate hydrolases"/>
    <property type="match status" value="1"/>
</dbReference>
<evidence type="ECO:0000313" key="2">
    <source>
        <dbReference type="Proteomes" id="UP000324233"/>
    </source>
</evidence>
<dbReference type="EMBL" id="CP042997">
    <property type="protein sequence ID" value="QEH37003.1"/>
    <property type="molecule type" value="Genomic_DNA"/>
</dbReference>
<proteinExistence type="predicted"/>
<evidence type="ECO:0008006" key="3">
    <source>
        <dbReference type="Google" id="ProtNLM"/>
    </source>
</evidence>
<dbReference type="InterPro" id="IPR027417">
    <property type="entry name" value="P-loop_NTPase"/>
</dbReference>
<dbReference type="KEGG" id="agv:OJF2_55880"/>
<dbReference type="Proteomes" id="UP000324233">
    <property type="component" value="Chromosome"/>
</dbReference>
<organism evidence="1 2">
    <name type="scientific">Aquisphaera giovannonii</name>
    <dbReference type="NCBI Taxonomy" id="406548"/>
    <lineage>
        <taxon>Bacteria</taxon>
        <taxon>Pseudomonadati</taxon>
        <taxon>Planctomycetota</taxon>
        <taxon>Planctomycetia</taxon>
        <taxon>Isosphaerales</taxon>
        <taxon>Isosphaeraceae</taxon>
        <taxon>Aquisphaera</taxon>
    </lineage>
</organism>
<dbReference type="AlphaFoldDB" id="A0A5B9W904"/>
<dbReference type="RefSeq" id="WP_210420196.1">
    <property type="nucleotide sequence ID" value="NZ_CP042997.1"/>
</dbReference>